<dbReference type="SMART" id="SM00382">
    <property type="entry name" value="AAA"/>
    <property type="match status" value="1"/>
</dbReference>
<feature type="transmembrane region" description="Helical" evidence="8">
    <location>
        <begin position="133"/>
        <end position="157"/>
    </location>
</feature>
<dbReference type="GO" id="GO:0005524">
    <property type="term" value="F:ATP binding"/>
    <property type="evidence" value="ECO:0007669"/>
    <property type="project" value="UniProtKB-KW"/>
</dbReference>
<evidence type="ECO:0000256" key="4">
    <source>
        <dbReference type="ARBA" id="ARBA00022840"/>
    </source>
</evidence>
<comment type="caution">
    <text evidence="11">The sequence shown here is derived from an EMBL/GenBank/DDBJ whole genome shotgun (WGS) entry which is preliminary data.</text>
</comment>
<keyword evidence="11" id="KW-0378">Hydrolase</keyword>
<dbReference type="Gene3D" id="1.20.1560.10">
    <property type="entry name" value="ABC transporter type 1, transmembrane domain"/>
    <property type="match status" value="1"/>
</dbReference>
<dbReference type="InterPro" id="IPR047957">
    <property type="entry name" value="ABC_AprD-like_6TM"/>
</dbReference>
<dbReference type="PROSITE" id="PS50893">
    <property type="entry name" value="ABC_TRANSPORTER_2"/>
    <property type="match status" value="1"/>
</dbReference>
<dbReference type="GO" id="GO:0016887">
    <property type="term" value="F:ATP hydrolysis activity"/>
    <property type="evidence" value="ECO:0007669"/>
    <property type="project" value="InterPro"/>
</dbReference>
<evidence type="ECO:0000313" key="11">
    <source>
        <dbReference type="EMBL" id="EKV31497.1"/>
    </source>
</evidence>
<comment type="subcellular location">
    <subcellularLocation>
        <location evidence="1">Cell membrane</location>
        <topology evidence="1">Multi-pass membrane protein</topology>
    </subcellularLocation>
</comment>
<keyword evidence="4" id="KW-0067">ATP-binding</keyword>
<reference evidence="11 12" key="1">
    <citation type="journal article" date="2013" name="Genome Announc.">
        <title>Draft Genome Sequence of an Alphaproteobacterium, Caenispirillum salinarum AK4(T), Isolated from a Solar Saltern.</title>
        <authorList>
            <person name="Khatri I."/>
            <person name="Singh A."/>
            <person name="Korpole S."/>
            <person name="Pinnaka A.K."/>
            <person name="Subramanian S."/>
        </authorList>
    </citation>
    <scope>NUCLEOTIDE SEQUENCE [LARGE SCALE GENOMIC DNA]</scope>
    <source>
        <strain evidence="11 12">AK4</strain>
    </source>
</reference>
<dbReference type="CDD" id="cd18586">
    <property type="entry name" value="ABC_6TM_PrtD_like"/>
    <property type="match status" value="1"/>
</dbReference>
<dbReference type="Pfam" id="PF00664">
    <property type="entry name" value="ABC_membrane"/>
    <property type="match status" value="1"/>
</dbReference>
<dbReference type="InterPro" id="IPR011527">
    <property type="entry name" value="ABC1_TM_dom"/>
</dbReference>
<dbReference type="GO" id="GO:0005886">
    <property type="term" value="C:plasma membrane"/>
    <property type="evidence" value="ECO:0007669"/>
    <property type="project" value="UniProtKB-SubCell"/>
</dbReference>
<dbReference type="Gene3D" id="3.40.50.300">
    <property type="entry name" value="P-loop containing nucleotide triphosphate hydrolases"/>
    <property type="match status" value="1"/>
</dbReference>
<dbReference type="RefSeq" id="WP_009539978.1">
    <property type="nucleotide sequence ID" value="NZ_ANHY01000006.1"/>
</dbReference>
<evidence type="ECO:0000256" key="5">
    <source>
        <dbReference type="ARBA" id="ARBA00022989"/>
    </source>
</evidence>
<feature type="domain" description="ABC transporter" evidence="9">
    <location>
        <begin position="336"/>
        <end position="573"/>
    </location>
</feature>
<dbReference type="GO" id="GO:0008233">
    <property type="term" value="F:peptidase activity"/>
    <property type="evidence" value="ECO:0007669"/>
    <property type="project" value="UniProtKB-KW"/>
</dbReference>
<evidence type="ECO:0000256" key="7">
    <source>
        <dbReference type="SAM" id="MobiDB-lite"/>
    </source>
</evidence>
<keyword evidence="2 8" id="KW-0812">Transmembrane</keyword>
<dbReference type="eggNOG" id="COG2274">
    <property type="taxonomic scope" value="Bacteria"/>
</dbReference>
<dbReference type="PROSITE" id="PS50929">
    <property type="entry name" value="ABC_TM1F"/>
    <property type="match status" value="1"/>
</dbReference>
<keyword evidence="6 8" id="KW-0472">Membrane</keyword>
<evidence type="ECO:0000256" key="3">
    <source>
        <dbReference type="ARBA" id="ARBA00022741"/>
    </source>
</evidence>
<feature type="region of interest" description="Disordered" evidence="7">
    <location>
        <begin position="567"/>
        <end position="592"/>
    </location>
</feature>
<dbReference type="InterPro" id="IPR036640">
    <property type="entry name" value="ABC1_TM_sf"/>
</dbReference>
<feature type="compositionally biased region" description="Basic and acidic residues" evidence="7">
    <location>
        <begin position="580"/>
        <end position="592"/>
    </location>
</feature>
<proteinExistence type="predicted"/>
<feature type="domain" description="ABC transmembrane type-1" evidence="10">
    <location>
        <begin position="25"/>
        <end position="304"/>
    </location>
</feature>
<dbReference type="SUPFAM" id="SSF52540">
    <property type="entry name" value="P-loop containing nucleoside triphosphate hydrolases"/>
    <property type="match status" value="1"/>
</dbReference>
<dbReference type="AlphaFoldDB" id="K9H1Q2"/>
<dbReference type="PANTHER" id="PTHR24221">
    <property type="entry name" value="ATP-BINDING CASSETTE SUB-FAMILY B"/>
    <property type="match status" value="1"/>
</dbReference>
<evidence type="ECO:0000259" key="10">
    <source>
        <dbReference type="PROSITE" id="PS50929"/>
    </source>
</evidence>
<keyword evidence="12" id="KW-1185">Reference proteome</keyword>
<evidence type="ECO:0000256" key="2">
    <source>
        <dbReference type="ARBA" id="ARBA00022692"/>
    </source>
</evidence>
<name>K9H1Q2_9PROT</name>
<evidence type="ECO:0000259" key="9">
    <source>
        <dbReference type="PROSITE" id="PS50893"/>
    </source>
</evidence>
<keyword evidence="5 8" id="KW-1133">Transmembrane helix</keyword>
<keyword evidence="11" id="KW-0645">Protease</keyword>
<dbReference type="SUPFAM" id="SSF90123">
    <property type="entry name" value="ABC transporter transmembrane region"/>
    <property type="match status" value="1"/>
</dbReference>
<dbReference type="OrthoDB" id="5288404at2"/>
<protein>
    <submittedName>
        <fullName evidence="11">ABC-type protease/lipase transporter</fullName>
    </submittedName>
</protein>
<evidence type="ECO:0000256" key="8">
    <source>
        <dbReference type="SAM" id="Phobius"/>
    </source>
</evidence>
<feature type="transmembrane region" description="Helical" evidence="8">
    <location>
        <begin position="163"/>
        <end position="187"/>
    </location>
</feature>
<feature type="transmembrane region" description="Helical" evidence="8">
    <location>
        <begin position="21"/>
        <end position="47"/>
    </location>
</feature>
<dbReference type="PANTHER" id="PTHR24221:SF248">
    <property type="entry name" value="ABC TRANSPORTER TRANSMEMBRANE REGION"/>
    <property type="match status" value="1"/>
</dbReference>
<evidence type="ECO:0000256" key="1">
    <source>
        <dbReference type="ARBA" id="ARBA00004651"/>
    </source>
</evidence>
<dbReference type="EMBL" id="ANHY01000006">
    <property type="protein sequence ID" value="EKV31497.1"/>
    <property type="molecule type" value="Genomic_DNA"/>
</dbReference>
<dbReference type="InterPro" id="IPR027417">
    <property type="entry name" value="P-loop_NTPase"/>
</dbReference>
<dbReference type="InterPro" id="IPR003593">
    <property type="entry name" value="AAA+_ATPase"/>
</dbReference>
<feature type="transmembrane region" description="Helical" evidence="8">
    <location>
        <begin position="244"/>
        <end position="269"/>
    </location>
</feature>
<evidence type="ECO:0000256" key="6">
    <source>
        <dbReference type="ARBA" id="ARBA00023136"/>
    </source>
</evidence>
<dbReference type="GO" id="GO:0140359">
    <property type="term" value="F:ABC-type transporter activity"/>
    <property type="evidence" value="ECO:0007669"/>
    <property type="project" value="InterPro"/>
</dbReference>
<dbReference type="PATRIC" id="fig|1238182.3.peg.1533"/>
<dbReference type="GO" id="GO:0034040">
    <property type="term" value="F:ATPase-coupled lipid transmembrane transporter activity"/>
    <property type="evidence" value="ECO:0007669"/>
    <property type="project" value="TreeGrafter"/>
</dbReference>
<feature type="transmembrane region" description="Helical" evidence="8">
    <location>
        <begin position="59"/>
        <end position="76"/>
    </location>
</feature>
<keyword evidence="3" id="KW-0547">Nucleotide-binding</keyword>
<dbReference type="GO" id="GO:0006508">
    <property type="term" value="P:proteolysis"/>
    <property type="evidence" value="ECO:0007669"/>
    <property type="project" value="UniProtKB-KW"/>
</dbReference>
<gene>
    <name evidence="11" type="ORF">C882_3870</name>
</gene>
<organism evidence="11 12">
    <name type="scientific">Caenispirillum salinarum AK4</name>
    <dbReference type="NCBI Taxonomy" id="1238182"/>
    <lineage>
        <taxon>Bacteria</taxon>
        <taxon>Pseudomonadati</taxon>
        <taxon>Pseudomonadota</taxon>
        <taxon>Alphaproteobacteria</taxon>
        <taxon>Rhodospirillales</taxon>
        <taxon>Novispirillaceae</taxon>
        <taxon>Caenispirillum</taxon>
    </lineage>
</organism>
<dbReference type="Pfam" id="PF00005">
    <property type="entry name" value="ABC_tran"/>
    <property type="match status" value="1"/>
</dbReference>
<dbReference type="Proteomes" id="UP000009881">
    <property type="component" value="Unassembled WGS sequence"/>
</dbReference>
<dbReference type="InterPro" id="IPR039421">
    <property type="entry name" value="Type_1_exporter"/>
</dbReference>
<dbReference type="InterPro" id="IPR003439">
    <property type="entry name" value="ABC_transporter-like_ATP-bd"/>
</dbReference>
<evidence type="ECO:0000313" key="12">
    <source>
        <dbReference type="Proteomes" id="UP000009881"/>
    </source>
</evidence>
<accession>K9H1Q2</accession>
<sequence length="592" mass="63373">MADDDTAPSWLRPVLKPLRPAFLEVLTLSFFANLLATAVPIFTLQVYDRVVFHNGLSTLQGLVAGMVLVLAFDFVLRQTRSRVLQRVALTIDAKVGRRLFDKITALPLRTLESRRTAFWQGIFRDLDTVRNTLSGATVVLLVDLPFVVLFVGLVYVIAAPVAWVLLIAFGAFVLLAAWSAATMAKAAKAEKDKAARRDLLVAETIQGRATVKALALHRHLRPRWEDLQADTIGRSIDRGLRNDGYVNLAHVMTMATTVAMTTVGALAIMEQEMTIGALIAANMLSGRMMGPMNQVVGAWRSYAGFRQSAARLGKLFGEAEERMTAAITHDRPAGRLSLDGVGFRYRKDGQPVIHEARADVPPGGITCLMGRNGSGKTTLAKLLTGLYRPGEGRVLLDGADMAQFSREELATWIGYVPQETVLLSGSIRDAISQGTVAGEAGDEAIITAAKRACVHDIIMDMPDGYDTDVGEAGALLAGGVRQRIAIARALVTDPPVIIMDEPSSHLDTQAEQTLAQSLAALAADRNVILVTHSPVLLNAARSIIVLERGRIAAGGPAGQVMTWLQGRGAAPGQQGGAKAPETREAKADGGAA</sequence>
<dbReference type="STRING" id="1238182.C882_3870"/>